<feature type="compositionally biased region" description="Low complexity" evidence="4">
    <location>
        <begin position="519"/>
        <end position="528"/>
    </location>
</feature>
<keyword evidence="3" id="KW-0067">ATP-binding</keyword>
<dbReference type="InterPro" id="IPR027417">
    <property type="entry name" value="P-loop_NTPase"/>
</dbReference>
<dbReference type="EMBL" id="JBBJCI010000035">
    <property type="protein sequence ID" value="KAK7253335.1"/>
    <property type="molecule type" value="Genomic_DNA"/>
</dbReference>
<feature type="region of interest" description="Disordered" evidence="4">
    <location>
        <begin position="519"/>
        <end position="565"/>
    </location>
</feature>
<sequence length="1158" mass="123559">MKRLGVTALAGIARGSWVGPSDCVRDANGCCASAGFFYCGSSGRCTHDWDQCEDGLGDAPSSCALDYEFGGLGASFDLSALRIRTGSVDYEANGSSAAKIIFNVCANAATPRACVNTTGADGAASTSPAAAFAVFDDDVDGAHERCARLSGSASRDDLFATAPLDAARPTRGVALDYAGGDVCGATGAPAAFRLDVLCDEAATSPSPAAYVTTREACAFSVALRSVHGCPLACARAASGAVCGGRGDCEAVAGLADGARLCHCYAGFYGPTCQFDEARELDASAMLSLDVAYGLAKRPGKATSRHRGGKPRYRSFDLADRDVQAFVLETCRLAKATDSLRVRARNTVCVLEIFESEFLEPRGMALPLSPRDFERHLNTFAKSRVLLDGASIDHWVGFDCDTGDDERSESVSTAALASANAGADSVAVEMHAPSADAGAATHAAAAYAAALQRGRRWRERDWPRLEARPAATTTATAAVSEPNGLCYMLRKERGGRLGRGGLLCDEPGMGKTLTLLAGAPARSAAPQRPGRGGAGGAGRRAARRARSRASTAAARSSYRRGPRRASAMVRHATADLRLPAPLRTTTRLDASDAEARSLNAYVSFVKANLLLTSMHVDDRENMSDGDAVSLLHAGNRKQAREALENILLCCAGGGEMVKQPHAGVLEELRRLLRKVPGADAAKVDDACAFFATARSERACAVCGIRLSYLLVAPCCCVLCPECVGARDVGCGACGEPFPAVDYFESDDADKHEVEVSWSPAERTYVATCHHWHGWLKGGENVRCTKRHERWTRQTRSPQEFFAWLQPGVELKWHDALLEGASADRAAAYYRRKRSRGAAAVVADDAPEDDAAAVDSLAAHSKASHVARVLEAAAAARRARRGGDDSRPVRAILFAESRQILDLVGHSLVHCFGPDAVCQHWGKYRSDELRKFADGEISCWTCPACGFSNEDRGRQCSRRKLSLEDGEGGLRDVWEEQVRGHFLGRVYAPGEAVAVHGETFVVANVGRCGRARKRGAKDAVRRLPEGDVRVLLLHHDGRHGLNLPFATHIFLLSTLWDPAYELQVVSRARRIGATGPVRVDQLLIRGTAEDALHELARRRGAAIDDAGVADILRGLRLLRTPPRVSDASPLRPTHALLGPARVSDASLPRPTHGRRVSFNV</sequence>
<dbReference type="SUPFAM" id="SSF50911">
    <property type="entry name" value="Mannose 6-phosphate receptor domain"/>
    <property type="match status" value="1"/>
</dbReference>
<dbReference type="PANTHER" id="PTHR45626">
    <property type="entry name" value="TRANSCRIPTION TERMINATION FACTOR 2-RELATED"/>
    <property type="match status" value="1"/>
</dbReference>
<keyword evidence="1" id="KW-0547">Nucleotide-binding</keyword>
<evidence type="ECO:0000256" key="1">
    <source>
        <dbReference type="ARBA" id="ARBA00022741"/>
    </source>
</evidence>
<keyword evidence="8" id="KW-1185">Reference proteome</keyword>
<dbReference type="InterPro" id="IPR000742">
    <property type="entry name" value="EGF"/>
</dbReference>
<dbReference type="InterPro" id="IPR009011">
    <property type="entry name" value="Man6P_isomerase_rcpt-bd_dom_sf"/>
</dbReference>
<name>A0ABR1GBB3_AURAN</name>
<organism evidence="7 8">
    <name type="scientific">Aureococcus anophagefferens</name>
    <name type="common">Harmful bloom alga</name>
    <dbReference type="NCBI Taxonomy" id="44056"/>
    <lineage>
        <taxon>Eukaryota</taxon>
        <taxon>Sar</taxon>
        <taxon>Stramenopiles</taxon>
        <taxon>Ochrophyta</taxon>
        <taxon>Pelagophyceae</taxon>
        <taxon>Pelagomonadales</taxon>
        <taxon>Pelagomonadaceae</taxon>
        <taxon>Aureococcus</taxon>
    </lineage>
</organism>
<dbReference type="Gene3D" id="3.40.50.300">
    <property type="entry name" value="P-loop containing nucleotide triphosphate hydrolases"/>
    <property type="match status" value="1"/>
</dbReference>
<evidence type="ECO:0000256" key="3">
    <source>
        <dbReference type="ARBA" id="ARBA00022840"/>
    </source>
</evidence>
<dbReference type="PANTHER" id="PTHR45626:SF14">
    <property type="entry name" value="ATP-DEPENDENT DNA HELICASE (EUROFUNG)"/>
    <property type="match status" value="1"/>
</dbReference>
<evidence type="ECO:0000259" key="5">
    <source>
        <dbReference type="PROSITE" id="PS00022"/>
    </source>
</evidence>
<feature type="domain" description="EGF-like" evidence="5 6">
    <location>
        <begin position="261"/>
        <end position="272"/>
    </location>
</feature>
<protein>
    <recommendedName>
        <fullName evidence="5 6">EGF-like domain-containing protein</fullName>
    </recommendedName>
</protein>
<dbReference type="PROSITE" id="PS01186">
    <property type="entry name" value="EGF_2"/>
    <property type="match status" value="1"/>
</dbReference>
<dbReference type="Proteomes" id="UP001363151">
    <property type="component" value="Unassembled WGS sequence"/>
</dbReference>
<gene>
    <name evidence="7" type="ORF">SO694_00001428</name>
</gene>
<dbReference type="InterPro" id="IPR050628">
    <property type="entry name" value="SNF2_RAD54_helicase_TF"/>
</dbReference>
<accession>A0ABR1GBB3</accession>
<evidence type="ECO:0000256" key="2">
    <source>
        <dbReference type="ARBA" id="ARBA00022801"/>
    </source>
</evidence>
<dbReference type="PROSITE" id="PS00022">
    <property type="entry name" value="EGF_1"/>
    <property type="match status" value="1"/>
</dbReference>
<proteinExistence type="predicted"/>
<dbReference type="Gene3D" id="2.70.130.10">
    <property type="entry name" value="Mannose-6-phosphate receptor binding domain"/>
    <property type="match status" value="1"/>
</dbReference>
<keyword evidence="2" id="KW-0378">Hydrolase</keyword>
<evidence type="ECO:0000259" key="6">
    <source>
        <dbReference type="PROSITE" id="PS01186"/>
    </source>
</evidence>
<evidence type="ECO:0000313" key="7">
    <source>
        <dbReference type="EMBL" id="KAK7253335.1"/>
    </source>
</evidence>
<evidence type="ECO:0000256" key="4">
    <source>
        <dbReference type="SAM" id="MobiDB-lite"/>
    </source>
</evidence>
<dbReference type="SUPFAM" id="SSF52540">
    <property type="entry name" value="P-loop containing nucleoside triphosphate hydrolases"/>
    <property type="match status" value="1"/>
</dbReference>
<comment type="caution">
    <text evidence="7">The sequence shown here is derived from an EMBL/GenBank/DDBJ whole genome shotgun (WGS) entry which is preliminary data.</text>
</comment>
<reference evidence="7 8" key="1">
    <citation type="submission" date="2024-03" db="EMBL/GenBank/DDBJ databases">
        <title>Aureococcus anophagefferens CCMP1851 and Kratosvirus quantuckense: Draft genome of a second virus-susceptible host strain in the model system.</title>
        <authorList>
            <person name="Chase E."/>
            <person name="Truchon A.R."/>
            <person name="Schepens W."/>
            <person name="Wilhelm S.W."/>
        </authorList>
    </citation>
    <scope>NUCLEOTIDE SEQUENCE [LARGE SCALE GENOMIC DNA]</scope>
    <source>
        <strain evidence="7 8">CCMP1851</strain>
    </source>
</reference>
<evidence type="ECO:0000313" key="8">
    <source>
        <dbReference type="Proteomes" id="UP001363151"/>
    </source>
</evidence>
<dbReference type="Gene3D" id="2.10.25.10">
    <property type="entry name" value="Laminin"/>
    <property type="match status" value="1"/>
</dbReference>